<reference evidence="2" key="1">
    <citation type="submission" date="2020-11" db="EMBL/GenBank/DDBJ databases">
        <title>Sequencing the genomes of 1000 actinobacteria strains.</title>
        <authorList>
            <person name="Klenk H.-P."/>
        </authorList>
    </citation>
    <scope>NUCLEOTIDE SEQUENCE</scope>
    <source>
        <strain evidence="2">DSM 45356</strain>
    </source>
</reference>
<keyword evidence="1" id="KW-1133">Transmembrane helix</keyword>
<accession>A0A8J7KWK3</accession>
<keyword evidence="3" id="KW-1185">Reference proteome</keyword>
<sequence length="39" mass="3949">MTGAPFGDLVLAWYVLVAAVAAIDLAGTPRTTTSGQDQA</sequence>
<dbReference type="AlphaFoldDB" id="A0A8J7KWK3"/>
<comment type="caution">
    <text evidence="2">The sequence shown here is derived from an EMBL/GenBank/DDBJ whole genome shotgun (WGS) entry which is preliminary data.</text>
</comment>
<proteinExistence type="predicted"/>
<organism evidence="2 3">
    <name type="scientific">Longispora fulva</name>
    <dbReference type="NCBI Taxonomy" id="619741"/>
    <lineage>
        <taxon>Bacteria</taxon>
        <taxon>Bacillati</taxon>
        <taxon>Actinomycetota</taxon>
        <taxon>Actinomycetes</taxon>
        <taxon>Micromonosporales</taxon>
        <taxon>Micromonosporaceae</taxon>
        <taxon>Longispora</taxon>
    </lineage>
</organism>
<name>A0A8J7KWK3_9ACTN</name>
<keyword evidence="1" id="KW-0472">Membrane</keyword>
<feature type="transmembrane region" description="Helical" evidence="1">
    <location>
        <begin position="6"/>
        <end position="26"/>
    </location>
</feature>
<dbReference type="EMBL" id="JADOUF010000001">
    <property type="protein sequence ID" value="MBG6136667.1"/>
    <property type="molecule type" value="Genomic_DNA"/>
</dbReference>
<keyword evidence="1" id="KW-0812">Transmembrane</keyword>
<dbReference type="Proteomes" id="UP000622552">
    <property type="component" value="Unassembled WGS sequence"/>
</dbReference>
<evidence type="ECO:0000256" key="1">
    <source>
        <dbReference type="SAM" id="Phobius"/>
    </source>
</evidence>
<evidence type="ECO:0000313" key="3">
    <source>
        <dbReference type="Proteomes" id="UP000622552"/>
    </source>
</evidence>
<gene>
    <name evidence="2" type="ORF">IW245_002861</name>
</gene>
<protein>
    <submittedName>
        <fullName evidence="2">Uncharacterized protein</fullName>
    </submittedName>
</protein>
<evidence type="ECO:0000313" key="2">
    <source>
        <dbReference type="EMBL" id="MBG6136667.1"/>
    </source>
</evidence>